<evidence type="ECO:0000256" key="2">
    <source>
        <dbReference type="ARBA" id="ARBA00023002"/>
    </source>
</evidence>
<dbReference type="OrthoDB" id="9983560at2759"/>
<dbReference type="Proteomes" id="UP000250140">
    <property type="component" value="Unassembled WGS sequence"/>
</dbReference>
<dbReference type="GO" id="GO:0016491">
    <property type="term" value="F:oxidoreductase activity"/>
    <property type="evidence" value="ECO:0007669"/>
    <property type="project" value="UniProtKB-KW"/>
</dbReference>
<evidence type="ECO:0000256" key="3">
    <source>
        <dbReference type="SAM" id="SignalP"/>
    </source>
</evidence>
<comment type="similarity">
    <text evidence="1">Belongs to the oxygen-dependent FAD-linked oxidoreductase family.</text>
</comment>
<dbReference type="InterPro" id="IPR016169">
    <property type="entry name" value="FAD-bd_PCMH_sub2"/>
</dbReference>
<dbReference type="InterPro" id="IPR006094">
    <property type="entry name" value="Oxid_FAD_bind_N"/>
</dbReference>
<keyword evidence="2" id="KW-0560">Oxidoreductase</keyword>
<keyword evidence="3" id="KW-0732">Signal</keyword>
<reference evidence="5 6" key="1">
    <citation type="journal article" date="2016" name="Nat. Commun.">
        <title>Ectomycorrhizal ecology is imprinted in the genome of the dominant symbiotic fungus Cenococcum geophilum.</title>
        <authorList>
            <consortium name="DOE Joint Genome Institute"/>
            <person name="Peter M."/>
            <person name="Kohler A."/>
            <person name="Ohm R.A."/>
            <person name="Kuo A."/>
            <person name="Krutzmann J."/>
            <person name="Morin E."/>
            <person name="Arend M."/>
            <person name="Barry K.W."/>
            <person name="Binder M."/>
            <person name="Choi C."/>
            <person name="Clum A."/>
            <person name="Copeland A."/>
            <person name="Grisel N."/>
            <person name="Haridas S."/>
            <person name="Kipfer T."/>
            <person name="LaButti K."/>
            <person name="Lindquist E."/>
            <person name="Lipzen A."/>
            <person name="Maire R."/>
            <person name="Meier B."/>
            <person name="Mihaltcheva S."/>
            <person name="Molinier V."/>
            <person name="Murat C."/>
            <person name="Poggeler S."/>
            <person name="Quandt C.A."/>
            <person name="Sperisen C."/>
            <person name="Tritt A."/>
            <person name="Tisserant E."/>
            <person name="Crous P.W."/>
            <person name="Henrissat B."/>
            <person name="Nehls U."/>
            <person name="Egli S."/>
            <person name="Spatafora J.W."/>
            <person name="Grigoriev I.V."/>
            <person name="Martin F.M."/>
        </authorList>
    </citation>
    <scope>NUCLEOTIDE SEQUENCE [LARGE SCALE GENOMIC DNA]</scope>
    <source>
        <strain evidence="5 6">CBS 207.34</strain>
    </source>
</reference>
<dbReference type="InterPro" id="IPR050432">
    <property type="entry name" value="FAD-linked_Oxidoreductases_BP"/>
</dbReference>
<accession>A0A8E2EWU8</accession>
<evidence type="ECO:0000256" key="1">
    <source>
        <dbReference type="ARBA" id="ARBA00005466"/>
    </source>
</evidence>
<evidence type="ECO:0000313" key="5">
    <source>
        <dbReference type="EMBL" id="OCL06355.1"/>
    </source>
</evidence>
<feature type="signal peptide" evidence="3">
    <location>
        <begin position="1"/>
        <end position="24"/>
    </location>
</feature>
<dbReference type="SUPFAM" id="SSF56176">
    <property type="entry name" value="FAD-binding/transporter-associated domain-like"/>
    <property type="match status" value="1"/>
</dbReference>
<gene>
    <name evidence="5" type="ORF">AOQ84DRAFT_343427</name>
</gene>
<dbReference type="EMBL" id="KV750084">
    <property type="protein sequence ID" value="OCL06355.1"/>
    <property type="molecule type" value="Genomic_DNA"/>
</dbReference>
<organism evidence="5 6">
    <name type="scientific">Glonium stellatum</name>
    <dbReference type="NCBI Taxonomy" id="574774"/>
    <lineage>
        <taxon>Eukaryota</taxon>
        <taxon>Fungi</taxon>
        <taxon>Dikarya</taxon>
        <taxon>Ascomycota</taxon>
        <taxon>Pezizomycotina</taxon>
        <taxon>Dothideomycetes</taxon>
        <taxon>Pleosporomycetidae</taxon>
        <taxon>Gloniales</taxon>
        <taxon>Gloniaceae</taxon>
        <taxon>Glonium</taxon>
    </lineage>
</organism>
<dbReference type="InterPro" id="IPR012951">
    <property type="entry name" value="BBE"/>
</dbReference>
<dbReference type="Pfam" id="PF08031">
    <property type="entry name" value="BBE"/>
    <property type="match status" value="1"/>
</dbReference>
<evidence type="ECO:0000259" key="4">
    <source>
        <dbReference type="PROSITE" id="PS51387"/>
    </source>
</evidence>
<keyword evidence="6" id="KW-1185">Reference proteome</keyword>
<evidence type="ECO:0000313" key="6">
    <source>
        <dbReference type="Proteomes" id="UP000250140"/>
    </source>
</evidence>
<dbReference type="AlphaFoldDB" id="A0A8E2EWU8"/>
<feature type="domain" description="FAD-binding PCMH-type" evidence="4">
    <location>
        <begin position="114"/>
        <end position="296"/>
    </location>
</feature>
<dbReference type="GO" id="GO:0071949">
    <property type="term" value="F:FAD binding"/>
    <property type="evidence" value="ECO:0007669"/>
    <property type="project" value="InterPro"/>
</dbReference>
<sequence>MPSTTSSVLFVAFFLFYFLSSTDGLCKFTPASPGWPSIADWNALNSSLSGRLLRPLPPGAVCHLSEPDFNVTVCATVAEEWLTNSFHVNNPISSEWNNWNNDSCLPVSTDPCSGEGYPVYVINATSAEHVKLGVDFARKNNVRLNVKGTGHDYLGRSTAPNSLSIWTHNLHGITTHSSFEPQGCGYSIPTTAVTAAAGHGIGDVYLAIGPLNQIFVAGLSETIGLGGYLTGGGHSPLSSTYGLATDQVLEMELVTPGGDIVTINECQNTDLFWAMRGGGGSTFGVMTSVTLKTFPAPTITAYIVNITAPADLDAFWSTMAYVLSQYPYLSDNGASGYTYMNPQQTSTNGTNPSSFTGLFYAFNTSISAISALFVPIQSYINQSYPQSVFFSAKTYEIPDFYKYYLNYTDTAAVGSDILVSSRLLDGVALSKPLPVLKKTLKAAIPPGLPANINLISGKGVWNAQPRGGSDAVNPAWRKAYAHFIVGVTWEPLNETAKKELEWQLTYNYTQALRDLAPDSGAYVNEADKYEPNWQQTFWGSNYPRLLEIKRAVDPTNVLWCHPCVGSEGWKMFGNDLCEI</sequence>
<dbReference type="PROSITE" id="PS51387">
    <property type="entry name" value="FAD_PCMH"/>
    <property type="match status" value="1"/>
</dbReference>
<dbReference type="Gene3D" id="3.30.465.10">
    <property type="match status" value="2"/>
</dbReference>
<proteinExistence type="inferred from homology"/>
<feature type="chain" id="PRO_5034242388" evidence="3">
    <location>
        <begin position="25"/>
        <end position="579"/>
    </location>
</feature>
<name>A0A8E2EWU8_9PEZI</name>
<dbReference type="Pfam" id="PF01565">
    <property type="entry name" value="FAD_binding_4"/>
    <property type="match status" value="1"/>
</dbReference>
<dbReference type="PANTHER" id="PTHR13878:SF91">
    <property type="entry name" value="FAD BINDING DOMAIN PROTEIN (AFU_ORTHOLOGUE AFUA_6G12070)-RELATED"/>
    <property type="match status" value="1"/>
</dbReference>
<dbReference type="PANTHER" id="PTHR13878">
    <property type="entry name" value="GULONOLACTONE OXIDASE"/>
    <property type="match status" value="1"/>
</dbReference>
<dbReference type="InterPro" id="IPR036318">
    <property type="entry name" value="FAD-bd_PCMH-like_sf"/>
</dbReference>
<protein>
    <submittedName>
        <fullName evidence="5">FAD-binding domain-containing protein</fullName>
    </submittedName>
</protein>
<dbReference type="InterPro" id="IPR016166">
    <property type="entry name" value="FAD-bd_PCMH"/>
</dbReference>